<dbReference type="Gene3D" id="3.40.50.150">
    <property type="entry name" value="Vaccinia Virus protein VP39"/>
    <property type="match status" value="1"/>
</dbReference>
<organism evidence="2">
    <name type="scientific">marine metagenome</name>
    <dbReference type="NCBI Taxonomy" id="408172"/>
    <lineage>
        <taxon>unclassified sequences</taxon>
        <taxon>metagenomes</taxon>
        <taxon>ecological metagenomes</taxon>
    </lineage>
</organism>
<sequence>MDTNFENILDQSGYRLDSATGVWFRPGFQGINYSDGDEFENRIEDTINRATDLTVFSAELKLHCIDWPSTYHLSPSRANILRPFQLSNNQDILEIGAGCGALSRYLGECGANVLALEGSQRRARIARSRTRDQSNVTVANASLSSFKTTCQFDVVTLIGVLEYAAMDSTADDPAKDMLAHIASLVKPDGILILAIENQLGLKYFAGAPEDHIQIPMYGLEGRYQKEQPRTYGRETLSDMLSLSGFSDVKFFAPFPDYKLPVSILTEAATEHDSFDVSALISQSVKHDPQSPDVVAFSPELVWPQIFRNKLALELSNSFLVMASPSMGHIVDPSILAYHYSTNRIPQYVKETVFVTQSNKTISVNCRKLYARAGIEHSTNTVKHSLVEKSPYINGHLLSLEFTQIVIRDGWLVDEVGAFYDRYLGFLEEILMKAEPSLRISWVKNKSRRLDDKLPGKFFDISPQNIVIDKNGSGIVIDQEWELTNEVELGFCLFRSALLMMGAVSRFGT</sequence>
<dbReference type="AlphaFoldDB" id="A0A382EV44"/>
<evidence type="ECO:0000259" key="1">
    <source>
        <dbReference type="Pfam" id="PF08242"/>
    </source>
</evidence>
<feature type="domain" description="Methyltransferase type 12" evidence="1">
    <location>
        <begin position="93"/>
        <end position="191"/>
    </location>
</feature>
<dbReference type="Pfam" id="PF08242">
    <property type="entry name" value="Methyltransf_12"/>
    <property type="match status" value="1"/>
</dbReference>
<name>A0A382EV44_9ZZZZ</name>
<dbReference type="PANTHER" id="PTHR43861">
    <property type="entry name" value="TRANS-ACONITATE 2-METHYLTRANSFERASE-RELATED"/>
    <property type="match status" value="1"/>
</dbReference>
<accession>A0A382EV44</accession>
<evidence type="ECO:0000313" key="2">
    <source>
        <dbReference type="EMBL" id="SVB53833.1"/>
    </source>
</evidence>
<dbReference type="InterPro" id="IPR029063">
    <property type="entry name" value="SAM-dependent_MTases_sf"/>
</dbReference>
<dbReference type="InterPro" id="IPR013217">
    <property type="entry name" value="Methyltransf_12"/>
</dbReference>
<feature type="non-terminal residue" evidence="2">
    <location>
        <position position="508"/>
    </location>
</feature>
<dbReference type="EMBL" id="UINC01046170">
    <property type="protein sequence ID" value="SVB53833.1"/>
    <property type="molecule type" value="Genomic_DNA"/>
</dbReference>
<dbReference type="CDD" id="cd02440">
    <property type="entry name" value="AdoMet_MTases"/>
    <property type="match status" value="1"/>
</dbReference>
<gene>
    <name evidence="2" type="ORF">METZ01_LOCUS206687</name>
</gene>
<reference evidence="2" key="1">
    <citation type="submission" date="2018-05" db="EMBL/GenBank/DDBJ databases">
        <authorList>
            <person name="Lanie J.A."/>
            <person name="Ng W.-L."/>
            <person name="Kazmierczak K.M."/>
            <person name="Andrzejewski T.M."/>
            <person name="Davidsen T.M."/>
            <person name="Wayne K.J."/>
            <person name="Tettelin H."/>
            <person name="Glass J.I."/>
            <person name="Rusch D."/>
            <person name="Podicherti R."/>
            <person name="Tsui H.-C.T."/>
            <person name="Winkler M.E."/>
        </authorList>
    </citation>
    <scope>NUCLEOTIDE SEQUENCE</scope>
</reference>
<protein>
    <recommendedName>
        <fullName evidence="1">Methyltransferase type 12 domain-containing protein</fullName>
    </recommendedName>
</protein>
<dbReference type="SUPFAM" id="SSF53335">
    <property type="entry name" value="S-adenosyl-L-methionine-dependent methyltransferases"/>
    <property type="match status" value="1"/>
</dbReference>
<proteinExistence type="predicted"/>